<dbReference type="EMBL" id="BARW01000147">
    <property type="protein sequence ID" value="GAI60225.1"/>
    <property type="molecule type" value="Genomic_DNA"/>
</dbReference>
<protein>
    <submittedName>
        <fullName evidence="1">Uncharacterized protein</fullName>
    </submittedName>
</protein>
<feature type="non-terminal residue" evidence="1">
    <location>
        <position position="58"/>
    </location>
</feature>
<proteinExistence type="predicted"/>
<name>X1RAQ0_9ZZZZ</name>
<accession>X1RAQ0</accession>
<sequence length="58" mass="6598">MYNARSAGWWGKWDQLPKWDVIPGQDQAAELVDLANGICPKCKTKITWDRKPTTTAHV</sequence>
<dbReference type="AlphaFoldDB" id="X1RAQ0"/>
<gene>
    <name evidence="1" type="ORF">S12H4_00902</name>
</gene>
<evidence type="ECO:0000313" key="1">
    <source>
        <dbReference type="EMBL" id="GAI60225.1"/>
    </source>
</evidence>
<comment type="caution">
    <text evidence="1">The sequence shown here is derived from an EMBL/GenBank/DDBJ whole genome shotgun (WGS) entry which is preliminary data.</text>
</comment>
<reference evidence="1" key="1">
    <citation type="journal article" date="2014" name="Front. Microbiol.">
        <title>High frequency of phylogenetically diverse reductive dehalogenase-homologous genes in deep subseafloor sedimentary metagenomes.</title>
        <authorList>
            <person name="Kawai M."/>
            <person name="Futagami T."/>
            <person name="Toyoda A."/>
            <person name="Takaki Y."/>
            <person name="Nishi S."/>
            <person name="Hori S."/>
            <person name="Arai W."/>
            <person name="Tsubouchi T."/>
            <person name="Morono Y."/>
            <person name="Uchiyama I."/>
            <person name="Ito T."/>
            <person name="Fujiyama A."/>
            <person name="Inagaki F."/>
            <person name="Takami H."/>
        </authorList>
    </citation>
    <scope>NUCLEOTIDE SEQUENCE</scope>
    <source>
        <strain evidence="1">Expedition CK06-06</strain>
    </source>
</reference>
<organism evidence="1">
    <name type="scientific">marine sediment metagenome</name>
    <dbReference type="NCBI Taxonomy" id="412755"/>
    <lineage>
        <taxon>unclassified sequences</taxon>
        <taxon>metagenomes</taxon>
        <taxon>ecological metagenomes</taxon>
    </lineage>
</organism>